<dbReference type="SUPFAM" id="SSF51905">
    <property type="entry name" value="FAD/NAD(P)-binding domain"/>
    <property type="match status" value="1"/>
</dbReference>
<proteinExistence type="inferred from homology"/>
<dbReference type="Pfam" id="PF00732">
    <property type="entry name" value="GMC_oxred_N"/>
    <property type="match status" value="1"/>
</dbReference>
<gene>
    <name evidence="8" type="ORF">PAC_04592</name>
</gene>
<dbReference type="OrthoDB" id="269227at2759"/>
<accession>A0A1L7WPL6</accession>
<feature type="compositionally biased region" description="Basic residues" evidence="4">
    <location>
        <begin position="567"/>
        <end position="578"/>
    </location>
</feature>
<comment type="similarity">
    <text evidence="1">Belongs to the GMC oxidoreductase family.</text>
</comment>
<evidence type="ECO:0000313" key="8">
    <source>
        <dbReference type="EMBL" id="CZR54708.1"/>
    </source>
</evidence>
<organism evidence="8 9">
    <name type="scientific">Phialocephala subalpina</name>
    <dbReference type="NCBI Taxonomy" id="576137"/>
    <lineage>
        <taxon>Eukaryota</taxon>
        <taxon>Fungi</taxon>
        <taxon>Dikarya</taxon>
        <taxon>Ascomycota</taxon>
        <taxon>Pezizomycotina</taxon>
        <taxon>Leotiomycetes</taxon>
        <taxon>Helotiales</taxon>
        <taxon>Mollisiaceae</taxon>
        <taxon>Phialocephala</taxon>
        <taxon>Phialocephala fortinii species complex</taxon>
    </lineage>
</organism>
<protein>
    <submittedName>
        <fullName evidence="8">Related to choline dehydrogenase</fullName>
    </submittedName>
</protein>
<dbReference type="Pfam" id="PF05199">
    <property type="entry name" value="GMC_oxred_C"/>
    <property type="match status" value="1"/>
</dbReference>
<dbReference type="STRING" id="576137.A0A1L7WPL6"/>
<feature type="chain" id="PRO_5013335701" evidence="5">
    <location>
        <begin position="20"/>
        <end position="612"/>
    </location>
</feature>
<keyword evidence="9" id="KW-1185">Reference proteome</keyword>
<comment type="cofactor">
    <cofactor evidence="3">
        <name>FAD</name>
        <dbReference type="ChEBI" id="CHEBI:57692"/>
    </cofactor>
</comment>
<dbReference type="Gene3D" id="3.30.560.10">
    <property type="entry name" value="Glucose Oxidase, domain 3"/>
    <property type="match status" value="1"/>
</dbReference>
<dbReference type="InterPro" id="IPR007867">
    <property type="entry name" value="GMC_OxRtase_C"/>
</dbReference>
<dbReference type="PANTHER" id="PTHR11552">
    <property type="entry name" value="GLUCOSE-METHANOL-CHOLINE GMC OXIDOREDUCTASE"/>
    <property type="match status" value="1"/>
</dbReference>
<keyword evidence="2" id="KW-0325">Glycoprotein</keyword>
<evidence type="ECO:0000256" key="5">
    <source>
        <dbReference type="SAM" id="SignalP"/>
    </source>
</evidence>
<evidence type="ECO:0000259" key="7">
    <source>
        <dbReference type="Pfam" id="PF05199"/>
    </source>
</evidence>
<evidence type="ECO:0000256" key="3">
    <source>
        <dbReference type="PIRSR" id="PIRSR000137-2"/>
    </source>
</evidence>
<dbReference type="Gene3D" id="3.50.50.60">
    <property type="entry name" value="FAD/NAD(P)-binding domain"/>
    <property type="match status" value="1"/>
</dbReference>
<dbReference type="GO" id="GO:0050660">
    <property type="term" value="F:flavin adenine dinucleotide binding"/>
    <property type="evidence" value="ECO:0007669"/>
    <property type="project" value="InterPro"/>
</dbReference>
<feature type="domain" description="Glucose-methanol-choline oxidoreductase C-terminal" evidence="7">
    <location>
        <begin position="462"/>
        <end position="551"/>
    </location>
</feature>
<keyword evidence="3" id="KW-0274">FAD</keyword>
<dbReference type="Proteomes" id="UP000184330">
    <property type="component" value="Unassembled WGS sequence"/>
</dbReference>
<dbReference type="SUPFAM" id="SSF54373">
    <property type="entry name" value="FAD-linked reductases, C-terminal domain"/>
    <property type="match status" value="1"/>
</dbReference>
<evidence type="ECO:0000256" key="1">
    <source>
        <dbReference type="ARBA" id="ARBA00010790"/>
    </source>
</evidence>
<evidence type="ECO:0000256" key="2">
    <source>
        <dbReference type="ARBA" id="ARBA00023180"/>
    </source>
</evidence>
<dbReference type="GO" id="GO:0016614">
    <property type="term" value="F:oxidoreductase activity, acting on CH-OH group of donors"/>
    <property type="evidence" value="ECO:0007669"/>
    <property type="project" value="InterPro"/>
</dbReference>
<feature type="region of interest" description="Disordered" evidence="4">
    <location>
        <begin position="592"/>
        <end position="612"/>
    </location>
</feature>
<keyword evidence="5" id="KW-0732">Signal</keyword>
<evidence type="ECO:0000256" key="4">
    <source>
        <dbReference type="SAM" id="MobiDB-lite"/>
    </source>
</evidence>
<feature type="signal peptide" evidence="5">
    <location>
        <begin position="1"/>
        <end position="19"/>
    </location>
</feature>
<dbReference type="InterPro" id="IPR000172">
    <property type="entry name" value="GMC_OxRdtase_N"/>
</dbReference>
<feature type="compositionally biased region" description="Basic residues" evidence="4">
    <location>
        <begin position="601"/>
        <end position="612"/>
    </location>
</feature>
<keyword evidence="3" id="KW-0285">Flavoprotein</keyword>
<dbReference type="InterPro" id="IPR036188">
    <property type="entry name" value="FAD/NAD-bd_sf"/>
</dbReference>
<feature type="binding site" evidence="3">
    <location>
        <begin position="544"/>
        <end position="545"/>
    </location>
    <ligand>
        <name>FAD</name>
        <dbReference type="ChEBI" id="CHEBI:57692"/>
    </ligand>
</feature>
<evidence type="ECO:0000259" key="6">
    <source>
        <dbReference type="Pfam" id="PF00732"/>
    </source>
</evidence>
<dbReference type="GO" id="GO:0044550">
    <property type="term" value="P:secondary metabolite biosynthetic process"/>
    <property type="evidence" value="ECO:0007669"/>
    <property type="project" value="TreeGrafter"/>
</dbReference>
<name>A0A1L7WPL6_9HELO</name>
<feature type="domain" description="Glucose-methanol-choline oxidoreductase N-terminal" evidence="6">
    <location>
        <begin position="39"/>
        <end position="361"/>
    </location>
</feature>
<dbReference type="EMBL" id="FJOG01000005">
    <property type="protein sequence ID" value="CZR54708.1"/>
    <property type="molecule type" value="Genomic_DNA"/>
</dbReference>
<feature type="region of interest" description="Disordered" evidence="4">
    <location>
        <begin position="561"/>
        <end position="580"/>
    </location>
</feature>
<reference evidence="8 9" key="1">
    <citation type="submission" date="2016-03" db="EMBL/GenBank/DDBJ databases">
        <authorList>
            <person name="Ploux O."/>
        </authorList>
    </citation>
    <scope>NUCLEOTIDE SEQUENCE [LARGE SCALE GENOMIC DNA]</scope>
    <source>
        <strain evidence="8 9">UAMH 11012</strain>
    </source>
</reference>
<dbReference type="AlphaFoldDB" id="A0A1L7WPL6"/>
<sequence length="612" mass="66283">MVLCFYASLVFTLTAQVVASSSKQRIFSSAFAIPGNASYDYVVVGGGTAGLAIASRLAETFSVAVIEAGGFYEVENGNQSVVPWYSLIMPVLSVSESYPRQPLVDWDLVSVPQTAAGDRRIHFARGKTLGGCSAINTMGYHRPTVGSFQYWADLVGDQSYTWPNVLPYFKKSTHLTPPDLQKRNVQNATVLYDPTAFDNSLNGPIHVSWGNWVDITGTWLSLAMQSIGLPLSPTGFSSGILSGYSGWVTSEIRAEDATRSSSDSYLRQAIENAQITVYTHTQATRILFDQGSPKKANGVLVSTAGFEYTISANKEVIVSAGVFHSPQLLMVSGIGPKATLDAHNIPVIADLPGVGQNLWDQIFFDILSGVNTPTTGALVADPTQSANILSQYLNNASGPYSSAGGFIAFEKIPKAQRNFTERTTSLLNTLPSDWPEIEYVVLAFPGANGSTVGAMSATIQAPFSRGNVTISSSSIADPPIINMAWLTDPADGELLVAAFKRCRQAWNSSVLTPIKVGPEIAPGEAVQSDEDILAWIRTQVVPIWHPSSTCKINLFLQHSRPPNNKHGLAHRPRRRRTPCRSLQTLPSSVELFRPHPYQSRTRNRSRRSGSVG</sequence>
<dbReference type="PANTHER" id="PTHR11552:SF138">
    <property type="entry name" value="DEHYDROGENASE PKFF-RELATED"/>
    <property type="match status" value="1"/>
</dbReference>
<dbReference type="PIRSF" id="PIRSF000137">
    <property type="entry name" value="Alcohol_oxidase"/>
    <property type="match status" value="1"/>
</dbReference>
<evidence type="ECO:0000313" key="9">
    <source>
        <dbReference type="Proteomes" id="UP000184330"/>
    </source>
</evidence>
<dbReference type="InterPro" id="IPR012132">
    <property type="entry name" value="GMC_OxRdtase"/>
</dbReference>